<organism evidence="7 8">
    <name type="scientific">Stagnimonas aquatica</name>
    <dbReference type="NCBI Taxonomy" id="2689987"/>
    <lineage>
        <taxon>Bacteria</taxon>
        <taxon>Pseudomonadati</taxon>
        <taxon>Pseudomonadota</taxon>
        <taxon>Gammaproteobacteria</taxon>
        <taxon>Nevskiales</taxon>
        <taxon>Nevskiaceae</taxon>
        <taxon>Stagnimonas</taxon>
    </lineage>
</organism>
<keyword evidence="2" id="KW-1003">Cell membrane</keyword>
<evidence type="ECO:0000256" key="3">
    <source>
        <dbReference type="ARBA" id="ARBA00022692"/>
    </source>
</evidence>
<protein>
    <submittedName>
        <fullName evidence="7">YihY/virulence factor BrkB family protein</fullName>
    </submittedName>
</protein>
<evidence type="ECO:0000313" key="7">
    <source>
        <dbReference type="EMBL" id="ROH93266.1"/>
    </source>
</evidence>
<dbReference type="Proteomes" id="UP000282106">
    <property type="component" value="Unassembled WGS sequence"/>
</dbReference>
<dbReference type="InterPro" id="IPR017039">
    <property type="entry name" value="Virul_fac_BrkB"/>
</dbReference>
<keyword evidence="8" id="KW-1185">Reference proteome</keyword>
<dbReference type="EMBL" id="RJVO01000001">
    <property type="protein sequence ID" value="ROH93266.1"/>
    <property type="molecule type" value="Genomic_DNA"/>
</dbReference>
<keyword evidence="3 6" id="KW-0812">Transmembrane</keyword>
<evidence type="ECO:0000256" key="1">
    <source>
        <dbReference type="ARBA" id="ARBA00004651"/>
    </source>
</evidence>
<dbReference type="InParanoid" id="A0A3N0VKG9"/>
<evidence type="ECO:0000313" key="8">
    <source>
        <dbReference type="Proteomes" id="UP000282106"/>
    </source>
</evidence>
<feature type="transmembrane region" description="Helical" evidence="6">
    <location>
        <begin position="52"/>
        <end position="71"/>
    </location>
</feature>
<dbReference type="AlphaFoldDB" id="A0A3N0VKG9"/>
<keyword evidence="4 6" id="KW-1133">Transmembrane helix</keyword>
<evidence type="ECO:0000256" key="2">
    <source>
        <dbReference type="ARBA" id="ARBA00022475"/>
    </source>
</evidence>
<dbReference type="NCBIfam" id="TIGR00765">
    <property type="entry name" value="yihY_not_rbn"/>
    <property type="match status" value="1"/>
</dbReference>
<reference evidence="7 8" key="1">
    <citation type="submission" date="2018-10" db="EMBL/GenBank/DDBJ databases">
        <authorList>
            <person name="Chen W.-M."/>
        </authorList>
    </citation>
    <scope>NUCLEOTIDE SEQUENCE [LARGE SCALE GENOMIC DNA]</scope>
    <source>
        <strain evidence="7 8">THS-13</strain>
    </source>
</reference>
<evidence type="ECO:0000256" key="6">
    <source>
        <dbReference type="SAM" id="Phobius"/>
    </source>
</evidence>
<dbReference type="PANTHER" id="PTHR30213:SF0">
    <property type="entry name" value="UPF0761 MEMBRANE PROTEIN YIHY"/>
    <property type="match status" value="1"/>
</dbReference>
<gene>
    <name evidence="7" type="ORF">ED208_01705</name>
</gene>
<keyword evidence="5 6" id="KW-0472">Membrane</keyword>
<feature type="transmembrane region" description="Helical" evidence="6">
    <location>
        <begin position="195"/>
        <end position="219"/>
    </location>
</feature>
<name>A0A3N0VKG9_9GAMM</name>
<evidence type="ECO:0000256" key="5">
    <source>
        <dbReference type="ARBA" id="ARBA00023136"/>
    </source>
</evidence>
<dbReference type="Pfam" id="PF03631">
    <property type="entry name" value="Virul_fac_BrkB"/>
    <property type="match status" value="1"/>
</dbReference>
<dbReference type="GO" id="GO:0005886">
    <property type="term" value="C:plasma membrane"/>
    <property type="evidence" value="ECO:0007669"/>
    <property type="project" value="UniProtKB-SubCell"/>
</dbReference>
<sequence length="435" mass="47132">MIRDQLQTLRLRLWQAEPRSRLEQRGLALARGADALFEVLWRGQLSLRAMSLVYTTLLSLTPLLALGFSLLKALGVHNSLEPFLLESLKGLGPEQAKEVADNLIRFVENIKVGVLGSLGVALLVYSAMSLIQKVEEAFNHIWHVERVRGLSQRFGEYLAVLMVGPVVVFAALGVTASLLNNQAISWLAQIPGFGFLLYLVSALLPYALMVGMFTFLYAFIPNTRVGMRPAFAGGLFAGLMWQSASYAFAAFVAGATNYNAIYSGFAIVIFVLIWLYLGWLILLCGCQVAYFTQCPHRFGPFADSAPQGSRAREQASLALVSAVARAFVAGEAPLAPERLSRLLGVSEQTLPLLAEPLVVAGVLAQTGDRWVLARDPSSISLHSLWSLLRGSAPGTGEGLRAAAEWLRQAESAVAEVGAQSLRDWVSEPSSGSLAR</sequence>
<accession>A0A3N0VKG9</accession>
<proteinExistence type="predicted"/>
<feature type="transmembrane region" description="Helical" evidence="6">
    <location>
        <begin position="112"/>
        <end position="131"/>
    </location>
</feature>
<comment type="caution">
    <text evidence="7">The sequence shown here is derived from an EMBL/GenBank/DDBJ whole genome shotgun (WGS) entry which is preliminary data.</text>
</comment>
<feature type="transmembrane region" description="Helical" evidence="6">
    <location>
        <begin position="260"/>
        <end position="283"/>
    </location>
</feature>
<feature type="transmembrane region" description="Helical" evidence="6">
    <location>
        <begin position="231"/>
        <end position="254"/>
    </location>
</feature>
<feature type="transmembrane region" description="Helical" evidence="6">
    <location>
        <begin position="154"/>
        <end position="175"/>
    </location>
</feature>
<evidence type="ECO:0000256" key="4">
    <source>
        <dbReference type="ARBA" id="ARBA00022989"/>
    </source>
</evidence>
<comment type="subcellular location">
    <subcellularLocation>
        <location evidence="1">Cell membrane</location>
        <topology evidence="1">Multi-pass membrane protein</topology>
    </subcellularLocation>
</comment>
<dbReference type="PANTHER" id="PTHR30213">
    <property type="entry name" value="INNER MEMBRANE PROTEIN YHJD"/>
    <property type="match status" value="1"/>
</dbReference>